<proteinExistence type="inferred from homology"/>
<dbReference type="Proteomes" id="UP001295462">
    <property type="component" value="Unassembled WGS sequence"/>
</dbReference>
<keyword evidence="4" id="KW-0804">Transcription</keyword>
<dbReference type="SUPFAM" id="SSF53850">
    <property type="entry name" value="Periplasmic binding protein-like II"/>
    <property type="match status" value="1"/>
</dbReference>
<evidence type="ECO:0000313" key="6">
    <source>
        <dbReference type="EMBL" id="CAH1603680.1"/>
    </source>
</evidence>
<dbReference type="PROSITE" id="PS50931">
    <property type="entry name" value="HTH_LYSR"/>
    <property type="match status" value="1"/>
</dbReference>
<dbReference type="InterPro" id="IPR005119">
    <property type="entry name" value="LysR_subst-bd"/>
</dbReference>
<dbReference type="GO" id="GO:0003700">
    <property type="term" value="F:DNA-binding transcription factor activity"/>
    <property type="evidence" value="ECO:0007669"/>
    <property type="project" value="InterPro"/>
</dbReference>
<organism evidence="6 7">
    <name type="scientific">Vibrio jasicida</name>
    <dbReference type="NCBI Taxonomy" id="766224"/>
    <lineage>
        <taxon>Bacteria</taxon>
        <taxon>Pseudomonadati</taxon>
        <taxon>Pseudomonadota</taxon>
        <taxon>Gammaproteobacteria</taxon>
        <taxon>Vibrionales</taxon>
        <taxon>Vibrionaceae</taxon>
        <taxon>Vibrio</taxon>
    </lineage>
</organism>
<dbReference type="InterPro" id="IPR050389">
    <property type="entry name" value="LysR-type_TF"/>
</dbReference>
<protein>
    <submittedName>
        <fullName evidence="6">LysR family transcriptional regulator</fullName>
    </submittedName>
</protein>
<dbReference type="Gene3D" id="3.40.190.10">
    <property type="entry name" value="Periplasmic binding protein-like II"/>
    <property type="match status" value="2"/>
</dbReference>
<dbReference type="PANTHER" id="PTHR30118">
    <property type="entry name" value="HTH-TYPE TRANSCRIPTIONAL REGULATOR LEUO-RELATED"/>
    <property type="match status" value="1"/>
</dbReference>
<dbReference type="GO" id="GO:0003677">
    <property type="term" value="F:DNA binding"/>
    <property type="evidence" value="ECO:0007669"/>
    <property type="project" value="UniProtKB-KW"/>
</dbReference>
<name>A0AAU9R0S4_9VIBR</name>
<comment type="caution">
    <text evidence="6">The sequence shown here is derived from an EMBL/GenBank/DDBJ whole genome shotgun (WGS) entry which is preliminary data.</text>
</comment>
<dbReference type="InterPro" id="IPR036390">
    <property type="entry name" value="WH_DNA-bd_sf"/>
</dbReference>
<reference evidence="6" key="1">
    <citation type="submission" date="2022-01" db="EMBL/GenBank/DDBJ databases">
        <authorList>
            <person name="Lagorce A."/>
        </authorList>
    </citation>
    <scope>NUCLEOTIDE SEQUENCE</scope>
    <source>
        <strain evidence="6">Th15_F1_A12</strain>
    </source>
</reference>
<keyword evidence="3" id="KW-0238">DNA-binding</keyword>
<comment type="similarity">
    <text evidence="1">Belongs to the LysR transcriptional regulatory family.</text>
</comment>
<dbReference type="RefSeq" id="WP_042601120.1">
    <property type="nucleotide sequence ID" value="NZ_CAKMTZ010000148.1"/>
</dbReference>
<dbReference type="SUPFAM" id="SSF46785">
    <property type="entry name" value="Winged helix' DNA-binding domain"/>
    <property type="match status" value="1"/>
</dbReference>
<dbReference type="EMBL" id="CAKMUD010000138">
    <property type="protein sequence ID" value="CAH1603680.1"/>
    <property type="molecule type" value="Genomic_DNA"/>
</dbReference>
<dbReference type="Pfam" id="PF03466">
    <property type="entry name" value="LysR_substrate"/>
    <property type="match status" value="1"/>
</dbReference>
<sequence length="305" mass="34433">MIGFDYNLLKVLSVILETQNTTVAAERLCTSQPAVSRNLRKIRELFNDDILVRKGAVMELTPKAEELKTQLSGLIHDIEALVNTEERFDPSTEKANLRIAINASIAQWFSAPLTQFLAKEAPLMNLVIEDWTEATPEKIDAGEIAFGINYFPMDLPKFLVQKKGGKDHFALAGRIGHPLEGERVQLDDLKAASFAVHIIPHWNEKEVHISRLLQPLSVVPRIQLRTSHINTILNLVSESDILFPCSKYLIEQLDARFVGLDFAQELPTLEGNFGYVYSTKRRNEPMTQWLNQSIESLMAELGIRA</sequence>
<evidence type="ECO:0000259" key="5">
    <source>
        <dbReference type="PROSITE" id="PS50931"/>
    </source>
</evidence>
<evidence type="ECO:0000313" key="7">
    <source>
        <dbReference type="Proteomes" id="UP001295462"/>
    </source>
</evidence>
<accession>A0AAU9R0S4</accession>
<gene>
    <name evidence="6" type="ORF">THF1A12_80058</name>
</gene>
<evidence type="ECO:0000256" key="3">
    <source>
        <dbReference type="ARBA" id="ARBA00023125"/>
    </source>
</evidence>
<dbReference type="Gene3D" id="1.10.10.10">
    <property type="entry name" value="Winged helix-like DNA-binding domain superfamily/Winged helix DNA-binding domain"/>
    <property type="match status" value="1"/>
</dbReference>
<keyword evidence="2" id="KW-0805">Transcription regulation</keyword>
<dbReference type="AlphaFoldDB" id="A0AAU9R0S4"/>
<evidence type="ECO:0000256" key="4">
    <source>
        <dbReference type="ARBA" id="ARBA00023163"/>
    </source>
</evidence>
<feature type="domain" description="HTH lysR-type" evidence="5">
    <location>
        <begin position="4"/>
        <end position="61"/>
    </location>
</feature>
<dbReference type="InterPro" id="IPR036388">
    <property type="entry name" value="WH-like_DNA-bd_sf"/>
</dbReference>
<dbReference type="Pfam" id="PF00126">
    <property type="entry name" value="HTH_1"/>
    <property type="match status" value="1"/>
</dbReference>
<dbReference type="PANTHER" id="PTHR30118:SF15">
    <property type="entry name" value="TRANSCRIPTIONAL REGULATORY PROTEIN"/>
    <property type="match status" value="1"/>
</dbReference>
<evidence type="ECO:0000256" key="2">
    <source>
        <dbReference type="ARBA" id="ARBA00023015"/>
    </source>
</evidence>
<dbReference type="InterPro" id="IPR000847">
    <property type="entry name" value="LysR_HTH_N"/>
</dbReference>
<evidence type="ECO:0000256" key="1">
    <source>
        <dbReference type="ARBA" id="ARBA00009437"/>
    </source>
</evidence>